<evidence type="ECO:0000256" key="3">
    <source>
        <dbReference type="ARBA" id="ARBA00022448"/>
    </source>
</evidence>
<keyword evidence="3" id="KW-0813">Transport</keyword>
<evidence type="ECO:0000256" key="8">
    <source>
        <dbReference type="ARBA" id="ARBA00022989"/>
    </source>
</evidence>
<dbReference type="InterPro" id="IPR038072">
    <property type="entry name" value="GspK_central_sf"/>
</dbReference>
<evidence type="ECO:0000256" key="6">
    <source>
        <dbReference type="ARBA" id="ARBA00022692"/>
    </source>
</evidence>
<evidence type="ECO:0008006" key="13">
    <source>
        <dbReference type="Google" id="ProtNLM"/>
    </source>
</evidence>
<evidence type="ECO:0000256" key="4">
    <source>
        <dbReference type="ARBA" id="ARBA00022475"/>
    </source>
</evidence>
<dbReference type="InterPro" id="IPR049031">
    <property type="entry name" value="T2SSK_SAM-like_1st"/>
</dbReference>
<keyword evidence="5" id="KW-0997">Cell inner membrane</keyword>
<gene>
    <name evidence="12" type="ORF">S12H4_44819</name>
</gene>
<keyword evidence="6" id="KW-0812">Transmembrane</keyword>
<keyword evidence="4" id="KW-1003">Cell membrane</keyword>
<feature type="domain" description="T2SS protein K second SAM-like" evidence="10">
    <location>
        <begin position="116"/>
        <end position="164"/>
    </location>
</feature>
<evidence type="ECO:0000256" key="5">
    <source>
        <dbReference type="ARBA" id="ARBA00022519"/>
    </source>
</evidence>
<evidence type="ECO:0000259" key="10">
    <source>
        <dbReference type="Pfam" id="PF03934"/>
    </source>
</evidence>
<evidence type="ECO:0000256" key="1">
    <source>
        <dbReference type="ARBA" id="ARBA00004533"/>
    </source>
</evidence>
<dbReference type="Pfam" id="PF03934">
    <property type="entry name" value="T2SSK"/>
    <property type="match status" value="1"/>
</dbReference>
<evidence type="ECO:0000256" key="2">
    <source>
        <dbReference type="ARBA" id="ARBA00007246"/>
    </source>
</evidence>
<dbReference type="Gene3D" id="1.10.40.60">
    <property type="entry name" value="EpsJ-like"/>
    <property type="match status" value="1"/>
</dbReference>
<protein>
    <recommendedName>
        <fullName evidence="13">General secretion pathway protein GspK</fullName>
    </recommendedName>
</protein>
<dbReference type="InterPro" id="IPR049179">
    <property type="entry name" value="T2SSK_SAM-like_2nd"/>
</dbReference>
<comment type="subcellular location">
    <subcellularLocation>
        <location evidence="1">Cell inner membrane</location>
    </subcellularLocation>
</comment>
<dbReference type="SUPFAM" id="SSF81585">
    <property type="entry name" value="PsbU/PolX domain-like"/>
    <property type="match status" value="1"/>
</dbReference>
<comment type="similarity">
    <text evidence="2">Belongs to the GSP K family.</text>
</comment>
<dbReference type="EMBL" id="BARW01027650">
    <property type="protein sequence ID" value="GAJ04420.1"/>
    <property type="molecule type" value="Genomic_DNA"/>
</dbReference>
<feature type="non-terminal residue" evidence="12">
    <location>
        <position position="1"/>
    </location>
</feature>
<evidence type="ECO:0000256" key="7">
    <source>
        <dbReference type="ARBA" id="ARBA00022927"/>
    </source>
</evidence>
<keyword evidence="7" id="KW-0653">Protein transport</keyword>
<dbReference type="PANTHER" id="PTHR38831">
    <property type="entry name" value="TYPE II SECRETION SYSTEM PROTEIN K"/>
    <property type="match status" value="1"/>
</dbReference>
<keyword evidence="8" id="KW-1133">Transmembrane helix</keyword>
<dbReference type="GO" id="GO:0009306">
    <property type="term" value="P:protein secretion"/>
    <property type="evidence" value="ECO:0007669"/>
    <property type="project" value="InterPro"/>
</dbReference>
<dbReference type="Pfam" id="PF21687">
    <property type="entry name" value="T2SSK_1st"/>
    <property type="match status" value="1"/>
</dbReference>
<name>X1VDE9_9ZZZZ</name>
<evidence type="ECO:0000259" key="11">
    <source>
        <dbReference type="Pfam" id="PF21687"/>
    </source>
</evidence>
<dbReference type="AlphaFoldDB" id="X1VDE9"/>
<organism evidence="12">
    <name type="scientific">marine sediment metagenome</name>
    <dbReference type="NCBI Taxonomy" id="412755"/>
    <lineage>
        <taxon>unclassified sequences</taxon>
        <taxon>metagenomes</taxon>
        <taxon>ecological metagenomes</taxon>
    </lineage>
</organism>
<reference evidence="12" key="1">
    <citation type="journal article" date="2014" name="Front. Microbiol.">
        <title>High frequency of phylogenetically diverse reductive dehalogenase-homologous genes in deep subseafloor sedimentary metagenomes.</title>
        <authorList>
            <person name="Kawai M."/>
            <person name="Futagami T."/>
            <person name="Toyoda A."/>
            <person name="Takaki Y."/>
            <person name="Nishi S."/>
            <person name="Hori S."/>
            <person name="Arai W."/>
            <person name="Tsubouchi T."/>
            <person name="Morono Y."/>
            <person name="Uchiyama I."/>
            <person name="Ito T."/>
            <person name="Fujiyama A."/>
            <person name="Inagaki F."/>
            <person name="Takami H."/>
        </authorList>
    </citation>
    <scope>NUCLEOTIDE SEQUENCE</scope>
    <source>
        <strain evidence="12">Expedition CK06-06</strain>
    </source>
</reference>
<dbReference type="GO" id="GO:0005886">
    <property type="term" value="C:plasma membrane"/>
    <property type="evidence" value="ECO:0007669"/>
    <property type="project" value="UniProtKB-SubCell"/>
</dbReference>
<comment type="caution">
    <text evidence="12">The sequence shown here is derived from an EMBL/GenBank/DDBJ whole genome shotgun (WGS) entry which is preliminary data.</text>
</comment>
<sequence length="238" mass="27074">LLRTKTGKLDRTRIDQLLRLIDLLNRRDFGDSRIGYGLVPSIIDWTDTDEETTCLPFVKHQNLGAESDYYSDLVPPYRSRNGPLDTTEELLLIKGITPQILERIRDYLTVKGDGKININCASKLVIESLSEKMDPALAQIIIDRREIRPFAAITELRDVPGMTDGIYQAIRRTATVRPTDQYYQVTARGNADSRSCTIVALIRRNTATKNVDVILYKEFEGDSFGTLRSLYDADSERR</sequence>
<evidence type="ECO:0000313" key="12">
    <source>
        <dbReference type="EMBL" id="GAJ04420.1"/>
    </source>
</evidence>
<dbReference type="SUPFAM" id="SSF158544">
    <property type="entry name" value="GspK insert domain-like"/>
    <property type="match status" value="1"/>
</dbReference>
<feature type="domain" description="T2SS protein K first SAM-like" evidence="11">
    <location>
        <begin position="7"/>
        <end position="110"/>
    </location>
</feature>
<dbReference type="InterPro" id="IPR005628">
    <property type="entry name" value="GspK"/>
</dbReference>
<keyword evidence="9" id="KW-0472">Membrane</keyword>
<evidence type="ECO:0000256" key="9">
    <source>
        <dbReference type="ARBA" id="ARBA00023136"/>
    </source>
</evidence>
<dbReference type="PANTHER" id="PTHR38831:SF2">
    <property type="entry name" value="TYPE II SECRETION SYSTEM PROTEIN K"/>
    <property type="match status" value="1"/>
</dbReference>
<accession>X1VDE9</accession>
<proteinExistence type="inferred from homology"/>
<dbReference type="Gene3D" id="1.10.150.320">
    <property type="entry name" value="Photosystem II 12 kDa extrinsic protein"/>
    <property type="match status" value="1"/>
</dbReference>